<organism evidence="1">
    <name type="scientific">marine sediment metagenome</name>
    <dbReference type="NCBI Taxonomy" id="412755"/>
    <lineage>
        <taxon>unclassified sequences</taxon>
        <taxon>metagenomes</taxon>
        <taxon>ecological metagenomes</taxon>
    </lineage>
</organism>
<reference evidence="1" key="1">
    <citation type="journal article" date="2014" name="Front. Microbiol.">
        <title>High frequency of phylogenetically diverse reductive dehalogenase-homologous genes in deep subseafloor sedimentary metagenomes.</title>
        <authorList>
            <person name="Kawai M."/>
            <person name="Futagami T."/>
            <person name="Toyoda A."/>
            <person name="Takaki Y."/>
            <person name="Nishi S."/>
            <person name="Hori S."/>
            <person name="Arai W."/>
            <person name="Tsubouchi T."/>
            <person name="Morono Y."/>
            <person name="Uchiyama I."/>
            <person name="Ito T."/>
            <person name="Fujiyama A."/>
            <person name="Inagaki F."/>
            <person name="Takami H."/>
        </authorList>
    </citation>
    <scope>NUCLEOTIDE SEQUENCE</scope>
    <source>
        <strain evidence="1">Expedition CK06-06</strain>
    </source>
</reference>
<dbReference type="AlphaFoldDB" id="X1TXA4"/>
<evidence type="ECO:0000313" key="1">
    <source>
        <dbReference type="EMBL" id="GAI95976.1"/>
    </source>
</evidence>
<accession>X1TXA4</accession>
<name>X1TXA4_9ZZZZ</name>
<gene>
    <name evidence="1" type="ORF">S12H4_29256</name>
</gene>
<sequence>MSREKFYIVSGLAPHYYPKKIIQAPSPVIACMRASNLGLHFDKSLRRFINFGMLEGYDTEELAKADLLIIQNIKPRPYV</sequence>
<dbReference type="EMBL" id="BARW01016857">
    <property type="protein sequence ID" value="GAI95976.1"/>
    <property type="molecule type" value="Genomic_DNA"/>
</dbReference>
<comment type="caution">
    <text evidence="1">The sequence shown here is derived from an EMBL/GenBank/DDBJ whole genome shotgun (WGS) entry which is preliminary data.</text>
</comment>
<proteinExistence type="predicted"/>
<protein>
    <submittedName>
        <fullName evidence="1">Uncharacterized protein</fullName>
    </submittedName>
</protein>